<reference evidence="1 2" key="1">
    <citation type="journal article" date="2011" name="Stand. Genomic Sci.">
        <title>Complete genome sequence of Marivirga tractuosa type strain (H-43).</title>
        <authorList>
            <person name="Pagani I."/>
            <person name="Chertkov O."/>
            <person name="Lapidus A."/>
            <person name="Lucas S."/>
            <person name="Del Rio T.G."/>
            <person name="Tice H."/>
            <person name="Copeland A."/>
            <person name="Cheng J.F."/>
            <person name="Nolan M."/>
            <person name="Saunders E."/>
            <person name="Pitluck S."/>
            <person name="Held B."/>
            <person name="Goodwin L."/>
            <person name="Liolios K."/>
            <person name="Ovchinikova G."/>
            <person name="Ivanova N."/>
            <person name="Mavromatis K."/>
            <person name="Pati A."/>
            <person name="Chen A."/>
            <person name="Palaniappan K."/>
            <person name="Land M."/>
            <person name="Hauser L."/>
            <person name="Jeffries C.D."/>
            <person name="Detter J.C."/>
            <person name="Han C."/>
            <person name="Tapia R."/>
            <person name="Ngatchou-Djao O.D."/>
            <person name="Rohde M."/>
            <person name="Goker M."/>
            <person name="Spring S."/>
            <person name="Sikorski J."/>
            <person name="Woyke T."/>
            <person name="Bristow J."/>
            <person name="Eisen J.A."/>
            <person name="Markowitz V."/>
            <person name="Hugenholtz P."/>
            <person name="Klenk H.P."/>
            <person name="Kyrpides N.C."/>
        </authorList>
    </citation>
    <scope>NUCLEOTIDE SEQUENCE [LARGE SCALE GENOMIC DNA]</scope>
    <source>
        <strain evidence="2">ATCC 23168 / DSM 4126 / NBRC 15989 / NCIMB 1408 / VKM B-1430 / H-43</strain>
    </source>
</reference>
<name>E4TSM2_MARTH</name>
<dbReference type="RefSeq" id="WP_013452993.1">
    <property type="nucleotide sequence ID" value="NC_014759.1"/>
</dbReference>
<organism evidence="1 2">
    <name type="scientific">Marivirga tractuosa (strain ATCC 23168 / DSM 4126 / NBRC 15989 / NCIMB 1408 / VKM B-1430 / H-43)</name>
    <name type="common">Microscilla tractuosa</name>
    <name type="synonym">Flexibacter tractuosus</name>
    <dbReference type="NCBI Taxonomy" id="643867"/>
    <lineage>
        <taxon>Bacteria</taxon>
        <taxon>Pseudomonadati</taxon>
        <taxon>Bacteroidota</taxon>
        <taxon>Cytophagia</taxon>
        <taxon>Cytophagales</taxon>
        <taxon>Marivirgaceae</taxon>
        <taxon>Marivirga</taxon>
    </lineage>
</organism>
<gene>
    <name evidence="1" type="ordered locus">Ftrac_0840</name>
</gene>
<dbReference type="Proteomes" id="UP000008720">
    <property type="component" value="Chromosome"/>
</dbReference>
<evidence type="ECO:0008006" key="3">
    <source>
        <dbReference type="Google" id="ProtNLM"/>
    </source>
</evidence>
<dbReference type="Gene3D" id="3.30.2310.20">
    <property type="entry name" value="RelE-like"/>
    <property type="match status" value="1"/>
</dbReference>
<dbReference type="AlphaFoldDB" id="E4TSM2"/>
<sequence length="87" mass="10521">MKEFEIIWSNQAKNSVKEIYEFFKEKPLAVAKKAIYFSKQYQPDDINPEYRRIIVRDYKLLYKENNNKIVTIDIISSRQSPEIFKNI</sequence>
<keyword evidence="2" id="KW-1185">Reference proteome</keyword>
<accession>E4TSM2</accession>
<dbReference type="InterPro" id="IPR035093">
    <property type="entry name" value="RelE/ParE_toxin_dom_sf"/>
</dbReference>
<dbReference type="STRING" id="643867.Ftrac_0840"/>
<dbReference type="eggNOG" id="COG3668">
    <property type="taxonomic scope" value="Bacteria"/>
</dbReference>
<dbReference type="OrthoDB" id="981785at2"/>
<dbReference type="EMBL" id="CP002349">
    <property type="protein sequence ID" value="ADR20842.1"/>
    <property type="molecule type" value="Genomic_DNA"/>
</dbReference>
<protein>
    <recommendedName>
        <fullName evidence="3">Plasmid stabilization system</fullName>
    </recommendedName>
</protein>
<proteinExistence type="predicted"/>
<dbReference type="KEGG" id="mtt:Ftrac_0840"/>
<evidence type="ECO:0000313" key="2">
    <source>
        <dbReference type="Proteomes" id="UP000008720"/>
    </source>
</evidence>
<evidence type="ECO:0000313" key="1">
    <source>
        <dbReference type="EMBL" id="ADR20842.1"/>
    </source>
</evidence>
<dbReference type="HOGENOM" id="CLU_2479702_0_0_10"/>